<dbReference type="GO" id="GO:0003909">
    <property type="term" value="F:DNA ligase activity"/>
    <property type="evidence" value="ECO:0007669"/>
    <property type="project" value="TreeGrafter"/>
</dbReference>
<evidence type="ECO:0000313" key="11">
    <source>
        <dbReference type="Proteomes" id="UP000254429"/>
    </source>
</evidence>
<evidence type="ECO:0000256" key="3">
    <source>
        <dbReference type="ARBA" id="ARBA00022723"/>
    </source>
</evidence>
<comment type="catalytic activity">
    <reaction evidence="8">
        <text>a 3'-end 3'-phospho-ribonucleotide-RNA + a 5'-end dephospho-ribonucleoside-RNA + GTP = a ribonucleotidyl-ribonucleotide-RNA + GMP + diphosphate</text>
        <dbReference type="Rhea" id="RHEA:68076"/>
        <dbReference type="Rhea" id="RHEA-COMP:10463"/>
        <dbReference type="Rhea" id="RHEA-COMP:13936"/>
        <dbReference type="Rhea" id="RHEA-COMP:17355"/>
        <dbReference type="ChEBI" id="CHEBI:33019"/>
        <dbReference type="ChEBI" id="CHEBI:37565"/>
        <dbReference type="ChEBI" id="CHEBI:58115"/>
        <dbReference type="ChEBI" id="CHEBI:83062"/>
        <dbReference type="ChEBI" id="CHEBI:138284"/>
        <dbReference type="ChEBI" id="CHEBI:173118"/>
        <dbReference type="EC" id="6.5.1.8"/>
    </reaction>
</comment>
<evidence type="ECO:0000256" key="4">
    <source>
        <dbReference type="ARBA" id="ARBA00022741"/>
    </source>
</evidence>
<name>A0A377DLI5_ECOLX</name>
<evidence type="ECO:0000256" key="7">
    <source>
        <dbReference type="ARBA" id="ARBA00023211"/>
    </source>
</evidence>
<dbReference type="GO" id="GO:0170057">
    <property type="term" value="F:RNA ligase (GTP) activity"/>
    <property type="evidence" value="ECO:0007669"/>
    <property type="project" value="UniProtKB-EC"/>
</dbReference>
<keyword evidence="2 10" id="KW-0436">Ligase</keyword>
<dbReference type="SUPFAM" id="SSF103365">
    <property type="entry name" value="Hypothetical protein PH1602"/>
    <property type="match status" value="1"/>
</dbReference>
<gene>
    <name evidence="10" type="primary">rtcB_2</name>
    <name evidence="10" type="ORF">NCTC8500_00171</name>
</gene>
<dbReference type="AlphaFoldDB" id="A0A377DLI5"/>
<dbReference type="EMBL" id="UGFG01000001">
    <property type="protein sequence ID" value="STM36477.1"/>
    <property type="molecule type" value="Genomic_DNA"/>
</dbReference>
<dbReference type="GO" id="GO:0006396">
    <property type="term" value="P:RNA processing"/>
    <property type="evidence" value="ECO:0007669"/>
    <property type="project" value="InterPro"/>
</dbReference>
<keyword evidence="4" id="KW-0547">Nucleotide-binding</keyword>
<evidence type="ECO:0000256" key="2">
    <source>
        <dbReference type="ARBA" id="ARBA00022598"/>
    </source>
</evidence>
<dbReference type="InterPro" id="IPR052915">
    <property type="entry name" value="RtcB-like"/>
</dbReference>
<dbReference type="Proteomes" id="UP000254429">
    <property type="component" value="Unassembled WGS sequence"/>
</dbReference>
<dbReference type="Gene3D" id="3.90.1860.10">
    <property type="entry name" value="tRNA-splicing ligase RtcB"/>
    <property type="match status" value="1"/>
</dbReference>
<accession>A0A377DLI5</accession>
<keyword evidence="3 9" id="KW-0479">Metal-binding</keyword>
<dbReference type="InterPro" id="IPR036025">
    <property type="entry name" value="RtcB-like_sf"/>
</dbReference>
<dbReference type="PANTHER" id="PTHR43749">
    <property type="entry name" value="RNA-SPLICING LIGASE RTCB"/>
    <property type="match status" value="1"/>
</dbReference>
<dbReference type="GO" id="GO:0006281">
    <property type="term" value="P:DNA repair"/>
    <property type="evidence" value="ECO:0007669"/>
    <property type="project" value="TreeGrafter"/>
</dbReference>
<evidence type="ECO:0000313" key="10">
    <source>
        <dbReference type="EMBL" id="STM36477.1"/>
    </source>
</evidence>
<dbReference type="GO" id="GO:0005525">
    <property type="term" value="F:GTP binding"/>
    <property type="evidence" value="ECO:0007669"/>
    <property type="project" value="UniProtKB-KW"/>
</dbReference>
<dbReference type="InterPro" id="IPR001233">
    <property type="entry name" value="RtcB"/>
</dbReference>
<dbReference type="GO" id="GO:0042245">
    <property type="term" value="P:RNA repair"/>
    <property type="evidence" value="ECO:0007669"/>
    <property type="project" value="UniProtKB-KW"/>
</dbReference>
<proteinExistence type="predicted"/>
<evidence type="ECO:0000256" key="1">
    <source>
        <dbReference type="ARBA" id="ARBA00012726"/>
    </source>
</evidence>
<dbReference type="GO" id="GO:0030145">
    <property type="term" value="F:manganese ion binding"/>
    <property type="evidence" value="ECO:0007669"/>
    <property type="project" value="TreeGrafter"/>
</dbReference>
<evidence type="ECO:0000256" key="9">
    <source>
        <dbReference type="PIRSR" id="PIRSR601233-3"/>
    </source>
</evidence>
<dbReference type="PANTHER" id="PTHR43749:SF2">
    <property type="entry name" value="RNA-SPLICING LIGASE RTCB"/>
    <property type="match status" value="1"/>
</dbReference>
<comment type="cofactor">
    <cofactor evidence="9">
        <name>Mn(2+)</name>
        <dbReference type="ChEBI" id="CHEBI:29035"/>
    </cofactor>
    <text evidence="9">Binds 2 manganese ions per subunit.</text>
</comment>
<keyword evidence="7 9" id="KW-0464">Manganese</keyword>
<keyword evidence="5" id="KW-0692">RNA repair</keyword>
<protein>
    <recommendedName>
        <fullName evidence="1">3'-phosphate/5'-hydroxy nucleic acid ligase</fullName>
        <ecNumber evidence="1">6.5.1.8</ecNumber>
    </recommendedName>
</protein>
<reference evidence="10 11" key="1">
    <citation type="submission" date="2018-06" db="EMBL/GenBank/DDBJ databases">
        <authorList>
            <consortium name="Pathogen Informatics"/>
            <person name="Doyle S."/>
        </authorList>
    </citation>
    <scope>NUCLEOTIDE SEQUENCE [LARGE SCALE GENOMIC DNA]</scope>
    <source>
        <strain evidence="10 11">NCTC8500</strain>
    </source>
</reference>
<sequence length="109" mass="12113">MLHSGSRGIGNAIGTYFIDLAQKEMQETLETLPSRDLAYFMEGTEYFDDYLKAVAWAQLFASLNRDAMMENVVTALQSITQKNGQTATNAGDGRDQLSPQLCAKRTALW</sequence>
<dbReference type="Pfam" id="PF01139">
    <property type="entry name" value="RtcB"/>
    <property type="match status" value="1"/>
</dbReference>
<evidence type="ECO:0000256" key="6">
    <source>
        <dbReference type="ARBA" id="ARBA00023134"/>
    </source>
</evidence>
<organism evidence="10 11">
    <name type="scientific">Escherichia coli</name>
    <dbReference type="NCBI Taxonomy" id="562"/>
    <lineage>
        <taxon>Bacteria</taxon>
        <taxon>Pseudomonadati</taxon>
        <taxon>Pseudomonadota</taxon>
        <taxon>Gammaproteobacteria</taxon>
        <taxon>Enterobacterales</taxon>
        <taxon>Enterobacteriaceae</taxon>
        <taxon>Escherichia</taxon>
    </lineage>
</organism>
<evidence type="ECO:0000256" key="8">
    <source>
        <dbReference type="ARBA" id="ARBA00047746"/>
    </source>
</evidence>
<feature type="binding site" evidence="9">
    <location>
        <position position="3"/>
    </location>
    <ligand>
        <name>Mn(2+)</name>
        <dbReference type="ChEBI" id="CHEBI:29035"/>
        <label>2</label>
    </ligand>
</feature>
<keyword evidence="6" id="KW-0342">GTP-binding</keyword>
<evidence type="ECO:0000256" key="5">
    <source>
        <dbReference type="ARBA" id="ARBA00022800"/>
    </source>
</evidence>
<dbReference type="EC" id="6.5.1.8" evidence="1"/>